<evidence type="ECO:0000313" key="2">
    <source>
        <dbReference type="Proteomes" id="UP000534783"/>
    </source>
</evidence>
<dbReference type="Proteomes" id="UP000534783">
    <property type="component" value="Unassembled WGS sequence"/>
</dbReference>
<protein>
    <submittedName>
        <fullName evidence="1">Uncharacterized protein</fullName>
    </submittedName>
</protein>
<gene>
    <name evidence="1" type="ORF">MNODULE_06140</name>
</gene>
<dbReference type="EMBL" id="VTOW01000001">
    <property type="protein sequence ID" value="NKE70324.1"/>
    <property type="molecule type" value="Genomic_DNA"/>
</dbReference>
<organism evidence="1 2">
    <name type="scientific">Candidatus Manganitrophus noduliformans</name>
    <dbReference type="NCBI Taxonomy" id="2606439"/>
    <lineage>
        <taxon>Bacteria</taxon>
        <taxon>Pseudomonadati</taxon>
        <taxon>Nitrospirota</taxon>
        <taxon>Nitrospiria</taxon>
        <taxon>Candidatus Troglogloeales</taxon>
        <taxon>Candidatus Manganitrophaceae</taxon>
        <taxon>Candidatus Manganitrophus</taxon>
    </lineage>
</organism>
<comment type="caution">
    <text evidence="1">The sequence shown here is derived from an EMBL/GenBank/DDBJ whole genome shotgun (WGS) entry which is preliminary data.</text>
</comment>
<evidence type="ECO:0000313" key="1">
    <source>
        <dbReference type="EMBL" id="NKE70324.1"/>
    </source>
</evidence>
<name>A0A7X6DNF7_9BACT</name>
<keyword evidence="2" id="KW-1185">Reference proteome</keyword>
<dbReference type="RefSeq" id="WP_168058584.1">
    <property type="nucleotide sequence ID" value="NZ_VTOW01000001.1"/>
</dbReference>
<sequence length="316" mass="36135">MKRKLITLLTLISFTLLLPPLSFGEPETLYYSDRFVFRSKEVDDLTLVILNFSRGKEGEKYYGEFFGAVFTQTGWWFLEGNDKYFYKPGNLEIIQPSYFAKADGSAVSGFKLRYDGGDFTLNLSSGPTQPLYTPDAGKTLQKQLGVAEAVLNIRGQEHWGELVHETVIWQGFNGLKRYKGLFKEYLSFYLITEKGREIYLHRNKSNPQEFLNKYGLSETFLPEGGLVRSGPESTYFFKPPIPLSLLDSTHPSFAFYTVPQRWKIDAPSVGTLFIWSRGNASKNWIWGGYYLMSIEGVLKTGTTEERVWGLAEYIPN</sequence>
<accession>A0A7X6DNF7</accession>
<reference evidence="1 2" key="1">
    <citation type="journal article" date="2020" name="Nature">
        <title>Bacterial chemolithoautotrophy via manganese oxidation.</title>
        <authorList>
            <person name="Yu H."/>
            <person name="Leadbetter J.R."/>
        </authorList>
    </citation>
    <scope>NUCLEOTIDE SEQUENCE [LARGE SCALE GENOMIC DNA]</scope>
    <source>
        <strain evidence="1 2">Mn-1</strain>
    </source>
</reference>
<dbReference type="AlphaFoldDB" id="A0A7X6DNF7"/>
<proteinExistence type="predicted"/>